<gene>
    <name evidence="1" type="ORF">E3N88_23154</name>
</gene>
<sequence>MASQGSNQVVSERNGRELACRTGEMMKGGVNRHGGLDFIKICRQGSVAYRGGWLKEASRSATDFGSQTPAMPVAYRYKVFCWTIACQGRRRELLDWGIGRHTVPENGRREEPRGAHKTRTHDVWDKLRIPYH</sequence>
<organism evidence="1 2">
    <name type="scientific">Mikania micrantha</name>
    <name type="common">bitter vine</name>
    <dbReference type="NCBI Taxonomy" id="192012"/>
    <lineage>
        <taxon>Eukaryota</taxon>
        <taxon>Viridiplantae</taxon>
        <taxon>Streptophyta</taxon>
        <taxon>Embryophyta</taxon>
        <taxon>Tracheophyta</taxon>
        <taxon>Spermatophyta</taxon>
        <taxon>Magnoliopsida</taxon>
        <taxon>eudicotyledons</taxon>
        <taxon>Gunneridae</taxon>
        <taxon>Pentapetalae</taxon>
        <taxon>asterids</taxon>
        <taxon>campanulids</taxon>
        <taxon>Asterales</taxon>
        <taxon>Asteraceae</taxon>
        <taxon>Asteroideae</taxon>
        <taxon>Heliantheae alliance</taxon>
        <taxon>Eupatorieae</taxon>
        <taxon>Mikania</taxon>
    </lineage>
</organism>
<comment type="caution">
    <text evidence="1">The sequence shown here is derived from an EMBL/GenBank/DDBJ whole genome shotgun (WGS) entry which is preliminary data.</text>
</comment>
<evidence type="ECO:0000313" key="2">
    <source>
        <dbReference type="Proteomes" id="UP000326396"/>
    </source>
</evidence>
<protein>
    <submittedName>
        <fullName evidence="1">Uncharacterized protein</fullName>
    </submittedName>
</protein>
<keyword evidence="2" id="KW-1185">Reference proteome</keyword>
<dbReference type="AlphaFoldDB" id="A0A5N6NDY4"/>
<evidence type="ECO:0000313" key="1">
    <source>
        <dbReference type="EMBL" id="KAD4585553.1"/>
    </source>
</evidence>
<reference evidence="1 2" key="1">
    <citation type="submission" date="2019-05" db="EMBL/GenBank/DDBJ databases">
        <title>Mikania micrantha, genome provides insights into the molecular mechanism of rapid growth.</title>
        <authorList>
            <person name="Liu B."/>
        </authorList>
    </citation>
    <scope>NUCLEOTIDE SEQUENCE [LARGE SCALE GENOMIC DNA]</scope>
    <source>
        <strain evidence="1">NLD-2019</strain>
        <tissue evidence="1">Leaf</tissue>
    </source>
</reference>
<dbReference type="Proteomes" id="UP000326396">
    <property type="component" value="Linkage Group LG2"/>
</dbReference>
<accession>A0A5N6NDY4</accession>
<name>A0A5N6NDY4_9ASTR</name>
<proteinExistence type="predicted"/>
<dbReference type="EMBL" id="SZYD01000012">
    <property type="protein sequence ID" value="KAD4585553.1"/>
    <property type="molecule type" value="Genomic_DNA"/>
</dbReference>